<dbReference type="PROSITE" id="PS01035">
    <property type="entry name" value="PTS_EIIB_TYPE_1_CYS"/>
    <property type="match status" value="1"/>
</dbReference>
<feature type="transmembrane region" description="Helical" evidence="12">
    <location>
        <begin position="389"/>
        <end position="419"/>
    </location>
</feature>
<feature type="domain" description="PTS EIIC type-1" evidence="14">
    <location>
        <begin position="111"/>
        <end position="456"/>
    </location>
</feature>
<gene>
    <name evidence="15" type="ORF">H8707_12625</name>
</gene>
<keyword evidence="10 12" id="KW-0472">Membrane</keyword>
<evidence type="ECO:0000313" key="15">
    <source>
        <dbReference type="EMBL" id="MBC8589058.1"/>
    </source>
</evidence>
<feature type="transmembrane region" description="Helical" evidence="12">
    <location>
        <begin position="177"/>
        <end position="194"/>
    </location>
</feature>
<dbReference type="InterPro" id="IPR003352">
    <property type="entry name" value="PTS_EIIC"/>
</dbReference>
<keyword evidence="16" id="KW-1185">Reference proteome</keyword>
<dbReference type="RefSeq" id="WP_262430647.1">
    <property type="nucleotide sequence ID" value="NZ_JACRTG010000030.1"/>
</dbReference>
<dbReference type="PANTHER" id="PTHR30175:SF1">
    <property type="entry name" value="PTS SYSTEM ARBUTIN-, CELLOBIOSE-, AND SALICIN-SPECIFIC EIIBC COMPONENT-RELATED"/>
    <property type="match status" value="1"/>
</dbReference>
<dbReference type="PROSITE" id="PS51103">
    <property type="entry name" value="PTS_EIIC_TYPE_1"/>
    <property type="match status" value="1"/>
</dbReference>
<dbReference type="EMBL" id="JACRTG010000030">
    <property type="protein sequence ID" value="MBC8589058.1"/>
    <property type="molecule type" value="Genomic_DNA"/>
</dbReference>
<proteinExistence type="predicted"/>
<evidence type="ECO:0000256" key="11">
    <source>
        <dbReference type="PROSITE-ProRule" id="PRU00421"/>
    </source>
</evidence>
<feature type="transmembrane region" description="Helical" evidence="12">
    <location>
        <begin position="252"/>
        <end position="271"/>
    </location>
</feature>
<dbReference type="InterPro" id="IPR018113">
    <property type="entry name" value="PTrfase_EIIB_Cys"/>
</dbReference>
<feature type="domain" description="PTS EIIB type-1" evidence="13">
    <location>
        <begin position="4"/>
        <end position="86"/>
    </location>
</feature>
<keyword evidence="3" id="KW-1003">Cell membrane</keyword>
<dbReference type="CDD" id="cd00212">
    <property type="entry name" value="PTS_IIB_glc"/>
    <property type="match status" value="1"/>
</dbReference>
<feature type="transmembrane region" description="Helical" evidence="12">
    <location>
        <begin position="291"/>
        <end position="316"/>
    </location>
</feature>
<feature type="transmembrane region" description="Helical" evidence="12">
    <location>
        <begin position="214"/>
        <end position="231"/>
    </location>
</feature>
<keyword evidence="2" id="KW-0813">Transport</keyword>
<feature type="active site" description="Phosphocysteine intermediate; for EIIB activity" evidence="11">
    <location>
        <position position="26"/>
    </location>
</feature>
<dbReference type="Pfam" id="PF00367">
    <property type="entry name" value="PTS_EIIB"/>
    <property type="match status" value="1"/>
</dbReference>
<evidence type="ECO:0000313" key="16">
    <source>
        <dbReference type="Proteomes" id="UP000601171"/>
    </source>
</evidence>
<evidence type="ECO:0000259" key="13">
    <source>
        <dbReference type="PROSITE" id="PS51098"/>
    </source>
</evidence>
<name>A0A926EVI1_9FIRM</name>
<keyword evidence="5" id="KW-0808">Transferase</keyword>
<protein>
    <submittedName>
        <fullName evidence="15">PTS transporter subunit EIIC</fullName>
    </submittedName>
</protein>
<sequence length="456" mass="48599">MSKKELAQQIINEVGGEVNINEISHCMTRLRLTVNDQKSANIEKIEKLPGVMKVIAIGDQLQIVLGGIVDEVFDEVASLIENNDIVSKECVNENIDETVVEKQGILNRLITLLSGIISPIIPAMMASGFITTTARLAIILGVPETNSTIQLLLTFGDVLYGFFPIIIAWSAARYFKANAGVTLMVIGILVYPGFTNLFNDGASISFLGINVANVYYGSSVLPAIFGTYLLAKIDNWLRNILPSFMKSIFVPFLSALIVTPLLITIIGPIGVWGGKVFASIFTKLYEFSPILAGGLIGGIWQILIIFGMHIAILGMVTVPNIAATGRDTVIMTHAPSLICQVTAGLAVALKAKDKGIKKNAFTLSIMALLSGSVVEPVMYGVNLKYKKPFIAVCIGGAIGGAITGASFAGTTAAVAFGIYTFPVYFGQGFKGLLLGCLVGGLTTFALTYAMGIDERI</sequence>
<dbReference type="Proteomes" id="UP000601171">
    <property type="component" value="Unassembled WGS sequence"/>
</dbReference>
<dbReference type="GO" id="GO:0008982">
    <property type="term" value="F:protein-N(PI)-phosphohistidine-sugar phosphotransferase activity"/>
    <property type="evidence" value="ECO:0007669"/>
    <property type="project" value="InterPro"/>
</dbReference>
<dbReference type="PANTHER" id="PTHR30175">
    <property type="entry name" value="PHOSPHOTRANSFERASE SYSTEM TRANSPORT PROTEIN"/>
    <property type="match status" value="1"/>
</dbReference>
<dbReference type="GO" id="GO:0016301">
    <property type="term" value="F:kinase activity"/>
    <property type="evidence" value="ECO:0007669"/>
    <property type="project" value="UniProtKB-KW"/>
</dbReference>
<evidence type="ECO:0000256" key="10">
    <source>
        <dbReference type="ARBA" id="ARBA00023136"/>
    </source>
</evidence>
<dbReference type="AlphaFoldDB" id="A0A926EVI1"/>
<dbReference type="Pfam" id="PF02378">
    <property type="entry name" value="PTS_EIIC"/>
    <property type="match status" value="1"/>
</dbReference>
<dbReference type="GO" id="GO:0009401">
    <property type="term" value="P:phosphoenolpyruvate-dependent sugar phosphotransferase system"/>
    <property type="evidence" value="ECO:0007669"/>
    <property type="project" value="UniProtKB-KW"/>
</dbReference>
<dbReference type="GO" id="GO:0090589">
    <property type="term" value="F:protein-phosphocysteine-trehalose phosphotransferase system transporter activity"/>
    <property type="evidence" value="ECO:0007669"/>
    <property type="project" value="TreeGrafter"/>
</dbReference>
<evidence type="ECO:0000256" key="4">
    <source>
        <dbReference type="ARBA" id="ARBA00022597"/>
    </source>
</evidence>
<feature type="transmembrane region" description="Helical" evidence="12">
    <location>
        <begin position="431"/>
        <end position="451"/>
    </location>
</feature>
<dbReference type="InterPro" id="IPR050558">
    <property type="entry name" value="PTS_Sugar-Specific_Components"/>
</dbReference>
<dbReference type="InterPro" id="IPR001996">
    <property type="entry name" value="PTS_IIB_1"/>
</dbReference>
<keyword evidence="4" id="KW-0762">Sugar transport</keyword>
<evidence type="ECO:0000256" key="9">
    <source>
        <dbReference type="ARBA" id="ARBA00022989"/>
    </source>
</evidence>
<feature type="transmembrane region" description="Helical" evidence="12">
    <location>
        <begin position="109"/>
        <end position="130"/>
    </location>
</feature>
<evidence type="ECO:0000256" key="8">
    <source>
        <dbReference type="ARBA" id="ARBA00022777"/>
    </source>
</evidence>
<reference evidence="15" key="1">
    <citation type="submission" date="2020-08" db="EMBL/GenBank/DDBJ databases">
        <title>Genome public.</title>
        <authorList>
            <person name="Liu C."/>
            <person name="Sun Q."/>
        </authorList>
    </citation>
    <scope>NUCLEOTIDE SEQUENCE</scope>
    <source>
        <strain evidence="15">BX21</strain>
    </source>
</reference>
<accession>A0A926EVI1</accession>
<keyword evidence="8" id="KW-0418">Kinase</keyword>
<dbReference type="GO" id="GO:0015771">
    <property type="term" value="P:trehalose transport"/>
    <property type="evidence" value="ECO:0007669"/>
    <property type="project" value="TreeGrafter"/>
</dbReference>
<feature type="transmembrane region" description="Helical" evidence="12">
    <location>
        <begin position="150"/>
        <end position="170"/>
    </location>
</feature>
<keyword evidence="9 12" id="KW-1133">Transmembrane helix</keyword>
<comment type="subcellular location">
    <subcellularLocation>
        <location evidence="1">Cell membrane</location>
        <topology evidence="1">Multi-pass membrane protein</topology>
    </subcellularLocation>
</comment>
<dbReference type="InterPro" id="IPR013013">
    <property type="entry name" value="PTS_EIIC_1"/>
</dbReference>
<evidence type="ECO:0000256" key="12">
    <source>
        <dbReference type="SAM" id="Phobius"/>
    </source>
</evidence>
<evidence type="ECO:0000256" key="6">
    <source>
        <dbReference type="ARBA" id="ARBA00022683"/>
    </source>
</evidence>
<keyword evidence="6" id="KW-0598">Phosphotransferase system</keyword>
<dbReference type="FunFam" id="3.30.1360.60:FF:000001">
    <property type="entry name" value="PTS system glucose-specific IIBC component PtsG"/>
    <property type="match status" value="1"/>
</dbReference>
<feature type="transmembrane region" description="Helical" evidence="12">
    <location>
        <begin position="361"/>
        <end position="382"/>
    </location>
</feature>
<evidence type="ECO:0000256" key="7">
    <source>
        <dbReference type="ARBA" id="ARBA00022692"/>
    </source>
</evidence>
<dbReference type="Gene3D" id="3.30.1360.60">
    <property type="entry name" value="Glucose permease domain IIB"/>
    <property type="match status" value="1"/>
</dbReference>
<feature type="transmembrane region" description="Helical" evidence="12">
    <location>
        <begin position="328"/>
        <end position="349"/>
    </location>
</feature>
<dbReference type="PROSITE" id="PS51098">
    <property type="entry name" value="PTS_EIIB_TYPE_1"/>
    <property type="match status" value="1"/>
</dbReference>
<keyword evidence="7 12" id="KW-0812">Transmembrane</keyword>
<comment type="caution">
    <text evidence="15">The sequence shown here is derived from an EMBL/GenBank/DDBJ whole genome shotgun (WGS) entry which is preliminary data.</text>
</comment>
<evidence type="ECO:0000256" key="3">
    <source>
        <dbReference type="ARBA" id="ARBA00022475"/>
    </source>
</evidence>
<evidence type="ECO:0000256" key="1">
    <source>
        <dbReference type="ARBA" id="ARBA00004651"/>
    </source>
</evidence>
<evidence type="ECO:0000256" key="5">
    <source>
        <dbReference type="ARBA" id="ARBA00022679"/>
    </source>
</evidence>
<organism evidence="15 16">
    <name type="scientific">Paratissierella segnis</name>
    <dbReference type="NCBI Taxonomy" id="2763679"/>
    <lineage>
        <taxon>Bacteria</taxon>
        <taxon>Bacillati</taxon>
        <taxon>Bacillota</taxon>
        <taxon>Tissierellia</taxon>
        <taxon>Tissierellales</taxon>
        <taxon>Tissierellaceae</taxon>
        <taxon>Paratissierella</taxon>
    </lineage>
</organism>
<dbReference type="SUPFAM" id="SSF55604">
    <property type="entry name" value="Glucose permease domain IIB"/>
    <property type="match status" value="1"/>
</dbReference>
<evidence type="ECO:0000259" key="14">
    <source>
        <dbReference type="PROSITE" id="PS51103"/>
    </source>
</evidence>
<dbReference type="GO" id="GO:0005886">
    <property type="term" value="C:plasma membrane"/>
    <property type="evidence" value="ECO:0007669"/>
    <property type="project" value="UniProtKB-SubCell"/>
</dbReference>
<evidence type="ECO:0000256" key="2">
    <source>
        <dbReference type="ARBA" id="ARBA00022448"/>
    </source>
</evidence>
<dbReference type="InterPro" id="IPR036878">
    <property type="entry name" value="Glu_permease_IIB"/>
</dbReference>